<proteinExistence type="predicted"/>
<geneLocation type="plasmid" evidence="1">
    <name>pKP12226</name>
</geneLocation>
<accession>A0A0D3RKR4</accession>
<protein>
    <submittedName>
        <fullName evidence="1">Uncharacterized protein</fullName>
    </submittedName>
</protein>
<sequence>MTQGRREDKCLSARAGKKRAPVALKGAALTRRPFHYADVLMGASVSSCLSFVCY</sequence>
<dbReference type="AlphaFoldDB" id="A0A0D3RKR4"/>
<reference evidence="1" key="1">
    <citation type="journal article" date="2015" name="Antimicrob. Agents Chemother.">
        <title>A Plasmid Bearing the blaCTX-M-15 Gene and Phage P1-Like Sequences from a Sequence Type 11 Klebsiella pneumoniae Isolate.</title>
        <authorList>
            <person name="Shin J."/>
            <person name="Ko K.S."/>
        </authorList>
    </citation>
    <scope>NUCLEOTIDE SEQUENCE</scope>
    <source>
        <strain evidence="1">ST11</strain>
        <plasmid evidence="1">pKP12226</plasmid>
    </source>
</reference>
<keyword evidence="1" id="KW-0614">Plasmid</keyword>
<organism evidence="1">
    <name type="scientific">Klebsiella pneumoniae</name>
    <dbReference type="NCBI Taxonomy" id="573"/>
    <lineage>
        <taxon>Bacteria</taxon>
        <taxon>Pseudomonadati</taxon>
        <taxon>Pseudomonadota</taxon>
        <taxon>Gammaproteobacteria</taxon>
        <taxon>Enterobacterales</taxon>
        <taxon>Enterobacteriaceae</taxon>
        <taxon>Klebsiella/Raoultella group</taxon>
        <taxon>Klebsiella</taxon>
        <taxon>Klebsiella pneumoniae complex</taxon>
    </lineage>
</organism>
<dbReference type="EMBL" id="KP453775">
    <property type="protein sequence ID" value="AJS10051.1"/>
    <property type="molecule type" value="Genomic_DNA"/>
</dbReference>
<evidence type="ECO:0000313" key="1">
    <source>
        <dbReference type="EMBL" id="AJS10051.1"/>
    </source>
</evidence>
<name>A0A0D3RKR4_KLEPN</name>